<evidence type="ECO:0000313" key="3">
    <source>
        <dbReference type="EMBL" id="PWR70098.1"/>
    </source>
</evidence>
<dbReference type="EMBL" id="QGMZ01000047">
    <property type="protein sequence ID" value="PWR70098.1"/>
    <property type="molecule type" value="Genomic_DNA"/>
</dbReference>
<evidence type="ECO:0000256" key="1">
    <source>
        <dbReference type="ARBA" id="ARBA00007274"/>
    </source>
</evidence>
<name>A0A2V2N0P8_9EURY</name>
<comment type="caution">
    <text evidence="3">The sequence shown here is derived from an EMBL/GenBank/DDBJ whole genome shotgun (WGS) entry which is preliminary data.</text>
</comment>
<keyword evidence="2 3" id="KW-0808">Transferase</keyword>
<dbReference type="GO" id="GO:0005829">
    <property type="term" value="C:cytosol"/>
    <property type="evidence" value="ECO:0007669"/>
    <property type="project" value="TreeGrafter"/>
</dbReference>
<dbReference type="GO" id="GO:0008374">
    <property type="term" value="F:O-acyltransferase activity"/>
    <property type="evidence" value="ECO:0007669"/>
    <property type="project" value="TreeGrafter"/>
</dbReference>
<proteinExistence type="inferred from homology"/>
<reference evidence="3 4" key="1">
    <citation type="submission" date="2018-05" db="EMBL/GenBank/DDBJ databases">
        <title>Draft genome of Methanospirillum stamsii Pt1.</title>
        <authorList>
            <person name="Dueholm M.S."/>
            <person name="Nielsen P.H."/>
            <person name="Bakmann L.F."/>
            <person name="Otzen D.E."/>
        </authorList>
    </citation>
    <scope>NUCLEOTIDE SEQUENCE [LARGE SCALE GENOMIC DNA]</scope>
    <source>
        <strain evidence="3 4">Pt1</strain>
    </source>
</reference>
<dbReference type="GeneID" id="97608603"/>
<gene>
    <name evidence="3" type="ORF">DLD82_16425</name>
</gene>
<dbReference type="InterPro" id="IPR018357">
    <property type="entry name" value="Hexapep_transf_CS"/>
</dbReference>
<dbReference type="SUPFAM" id="SSF51161">
    <property type="entry name" value="Trimeric LpxA-like enzymes"/>
    <property type="match status" value="1"/>
</dbReference>
<dbReference type="PANTHER" id="PTHR23416:SF23">
    <property type="entry name" value="ACETYLTRANSFERASE C18B11.09C-RELATED"/>
    <property type="match status" value="1"/>
</dbReference>
<dbReference type="PANTHER" id="PTHR23416">
    <property type="entry name" value="SIALIC ACID SYNTHASE-RELATED"/>
    <property type="match status" value="1"/>
</dbReference>
<dbReference type="Pfam" id="PF00132">
    <property type="entry name" value="Hexapep"/>
    <property type="match status" value="1"/>
</dbReference>
<dbReference type="Proteomes" id="UP000245934">
    <property type="component" value="Unassembled WGS sequence"/>
</dbReference>
<dbReference type="PROSITE" id="PS00101">
    <property type="entry name" value="HEXAPEP_TRANSFERASES"/>
    <property type="match status" value="1"/>
</dbReference>
<dbReference type="Gene3D" id="2.160.10.10">
    <property type="entry name" value="Hexapeptide repeat proteins"/>
    <property type="match status" value="1"/>
</dbReference>
<protein>
    <submittedName>
        <fullName evidence="3">Transferase</fullName>
    </submittedName>
</protein>
<dbReference type="InterPro" id="IPR001451">
    <property type="entry name" value="Hexapep"/>
</dbReference>
<accession>A0A2V2N0P8</accession>
<sequence length="177" mass="19102">MKERSFSPFSSHGTGDFSKDKISKCGSNVIFEENTRIFHPENVEIGSNVYVGHYTILKGYHKNKMVIGDNCWIGQSCFFHSAGGLYIGNGVGIGPCVKILTSQHSAENVEIPIICSNIIFEEVKIGDNCDIGTGSVLLPGITIGKGSIIGAGSVVTRDVPEYSVYAGNPARFLRKRA</sequence>
<organism evidence="3 4">
    <name type="scientific">Methanospirillum stamsii</name>
    <dbReference type="NCBI Taxonomy" id="1277351"/>
    <lineage>
        <taxon>Archaea</taxon>
        <taxon>Methanobacteriati</taxon>
        <taxon>Methanobacteriota</taxon>
        <taxon>Stenosarchaea group</taxon>
        <taxon>Methanomicrobia</taxon>
        <taxon>Methanomicrobiales</taxon>
        <taxon>Methanospirillaceae</taxon>
        <taxon>Methanospirillum</taxon>
    </lineage>
</organism>
<dbReference type="RefSeq" id="WP_109942221.1">
    <property type="nucleotide sequence ID" value="NZ_CP176366.1"/>
</dbReference>
<dbReference type="InterPro" id="IPR011004">
    <property type="entry name" value="Trimer_LpxA-like_sf"/>
</dbReference>
<comment type="similarity">
    <text evidence="1">Belongs to the transferase hexapeptide repeat family.</text>
</comment>
<dbReference type="AlphaFoldDB" id="A0A2V2N0P8"/>
<keyword evidence="4" id="KW-1185">Reference proteome</keyword>
<dbReference type="CDD" id="cd04647">
    <property type="entry name" value="LbH_MAT_like"/>
    <property type="match status" value="1"/>
</dbReference>
<dbReference type="InterPro" id="IPR051159">
    <property type="entry name" value="Hexapeptide_acetyltransf"/>
</dbReference>
<evidence type="ECO:0000313" key="4">
    <source>
        <dbReference type="Proteomes" id="UP000245934"/>
    </source>
</evidence>
<evidence type="ECO:0000256" key="2">
    <source>
        <dbReference type="ARBA" id="ARBA00022679"/>
    </source>
</evidence>